<dbReference type="PRINTS" id="PR00069">
    <property type="entry name" value="ALDKETRDTASE"/>
</dbReference>
<dbReference type="Pfam" id="PF00248">
    <property type="entry name" value="Aldo_ket_red"/>
    <property type="match status" value="1"/>
</dbReference>
<dbReference type="PANTHER" id="PTHR43625">
    <property type="entry name" value="AFLATOXIN B1 ALDEHYDE REDUCTASE"/>
    <property type="match status" value="1"/>
</dbReference>
<feature type="domain" description="NADP-dependent oxidoreductase" evidence="3">
    <location>
        <begin position="126"/>
        <end position="263"/>
    </location>
</feature>
<sequence length="276" mass="30732">MTLKMASYHRRRVMVKPRAAAMAVISLRSASIFSFHNWAFAPSDNRRCQIDEDESHCYQLPQLLLIPDDSDHTAMALHLSNACFSAFSRSNVPTVRAVASDQSSVSVRTAEEAKVKLGGSELEVTKLGIGAWSWGDTSYWNNFDWDDRKLKAAKTAFDTSIDCGITFFDTAEVYGSRERKQKDPFAEVAIATKYAALPWRLGRQSVISALKNSLSRLELSCVDLYQLHWPGIWGNEGYIDGLADAVDQGLVKAVGVSNYSATTSYKSDKGARRELW</sequence>
<dbReference type="GO" id="GO:0016491">
    <property type="term" value="F:oxidoreductase activity"/>
    <property type="evidence" value="ECO:0007669"/>
    <property type="project" value="UniProtKB-KW"/>
</dbReference>
<dbReference type="SUPFAM" id="SSF51430">
    <property type="entry name" value="NAD(P)-linked oxidoreductase"/>
    <property type="match status" value="1"/>
</dbReference>
<name>A0A830CKP9_9LAMI</name>
<evidence type="ECO:0000313" key="5">
    <source>
        <dbReference type="Proteomes" id="UP000653305"/>
    </source>
</evidence>
<organism evidence="4 5">
    <name type="scientific">Phtheirospermum japonicum</name>
    <dbReference type="NCBI Taxonomy" id="374723"/>
    <lineage>
        <taxon>Eukaryota</taxon>
        <taxon>Viridiplantae</taxon>
        <taxon>Streptophyta</taxon>
        <taxon>Embryophyta</taxon>
        <taxon>Tracheophyta</taxon>
        <taxon>Spermatophyta</taxon>
        <taxon>Magnoliopsida</taxon>
        <taxon>eudicotyledons</taxon>
        <taxon>Gunneridae</taxon>
        <taxon>Pentapetalae</taxon>
        <taxon>asterids</taxon>
        <taxon>lamiids</taxon>
        <taxon>Lamiales</taxon>
        <taxon>Orobanchaceae</taxon>
        <taxon>Orobanchaceae incertae sedis</taxon>
        <taxon>Phtheirospermum</taxon>
    </lineage>
</organism>
<reference evidence="4" key="1">
    <citation type="submission" date="2020-07" db="EMBL/GenBank/DDBJ databases">
        <title>Ethylene signaling mediates host invasion by parasitic plants.</title>
        <authorList>
            <person name="Yoshida S."/>
        </authorList>
    </citation>
    <scope>NUCLEOTIDE SEQUENCE</scope>
    <source>
        <strain evidence="4">Okayama</strain>
    </source>
</reference>
<protein>
    <submittedName>
        <fullName evidence="4">Uncharacterized oxidoreductase at1g06690 chloroplastic</fullName>
    </submittedName>
</protein>
<dbReference type="GO" id="GO:0005737">
    <property type="term" value="C:cytoplasm"/>
    <property type="evidence" value="ECO:0007669"/>
    <property type="project" value="TreeGrafter"/>
</dbReference>
<keyword evidence="5" id="KW-1185">Reference proteome</keyword>
<dbReference type="InterPro" id="IPR050791">
    <property type="entry name" value="Aldo-Keto_reductase"/>
</dbReference>
<proteinExistence type="predicted"/>
<dbReference type="InterPro" id="IPR036812">
    <property type="entry name" value="NAD(P)_OxRdtase_dom_sf"/>
</dbReference>
<dbReference type="OrthoDB" id="946809at2759"/>
<keyword evidence="1" id="KW-0521">NADP</keyword>
<dbReference type="PANTHER" id="PTHR43625:SF88">
    <property type="entry name" value="OS07G0143000 PROTEIN"/>
    <property type="match status" value="1"/>
</dbReference>
<evidence type="ECO:0000313" key="4">
    <source>
        <dbReference type="EMBL" id="GFP96403.1"/>
    </source>
</evidence>
<dbReference type="EMBL" id="BMAC01000436">
    <property type="protein sequence ID" value="GFP96403.1"/>
    <property type="molecule type" value="Genomic_DNA"/>
</dbReference>
<dbReference type="AlphaFoldDB" id="A0A830CKP9"/>
<keyword evidence="2" id="KW-0560">Oxidoreductase</keyword>
<evidence type="ECO:0000256" key="1">
    <source>
        <dbReference type="ARBA" id="ARBA00022857"/>
    </source>
</evidence>
<dbReference type="Proteomes" id="UP000653305">
    <property type="component" value="Unassembled WGS sequence"/>
</dbReference>
<evidence type="ECO:0000259" key="3">
    <source>
        <dbReference type="Pfam" id="PF00248"/>
    </source>
</evidence>
<dbReference type="InterPro" id="IPR018170">
    <property type="entry name" value="Aldo/ket_reductase_CS"/>
</dbReference>
<comment type="caution">
    <text evidence="4">The sequence shown here is derived from an EMBL/GenBank/DDBJ whole genome shotgun (WGS) entry which is preliminary data.</text>
</comment>
<dbReference type="Gene3D" id="3.20.20.100">
    <property type="entry name" value="NADP-dependent oxidoreductase domain"/>
    <property type="match status" value="1"/>
</dbReference>
<dbReference type="InterPro" id="IPR020471">
    <property type="entry name" value="AKR"/>
</dbReference>
<dbReference type="InterPro" id="IPR023210">
    <property type="entry name" value="NADP_OxRdtase_dom"/>
</dbReference>
<dbReference type="PROSITE" id="PS00062">
    <property type="entry name" value="ALDOKETO_REDUCTASE_2"/>
    <property type="match status" value="1"/>
</dbReference>
<evidence type="ECO:0000256" key="2">
    <source>
        <dbReference type="ARBA" id="ARBA00023002"/>
    </source>
</evidence>
<gene>
    <name evidence="4" type="ORF">PHJA_001784400</name>
</gene>
<accession>A0A830CKP9</accession>